<sequence length="112" mass="12617">MKLKVVQNVIHAIVACPITTVTFNTLSKRPFPDVFLFSRSHMMRSLSCHTVILLLSVIDFIKSVKIIDNGLAPPEIVHTPVALKHIDFVRLKYFIGFKKFVTVAELSIKIVA</sequence>
<accession>A0A0D8Y869</accession>
<gene>
    <name evidence="1" type="ORF">DICVIV_03113</name>
</gene>
<evidence type="ECO:0000313" key="1">
    <source>
        <dbReference type="EMBL" id="KJH50766.1"/>
    </source>
</evidence>
<keyword evidence="2" id="KW-1185">Reference proteome</keyword>
<protein>
    <submittedName>
        <fullName evidence="1">Uncharacterized protein</fullName>
    </submittedName>
</protein>
<dbReference type="AlphaFoldDB" id="A0A0D8Y869"/>
<dbReference type="Proteomes" id="UP000053766">
    <property type="component" value="Unassembled WGS sequence"/>
</dbReference>
<reference evidence="2" key="2">
    <citation type="journal article" date="2016" name="Sci. Rep.">
        <title>Dictyocaulus viviparus genome, variome and transcriptome elucidate lungworm biology and support future intervention.</title>
        <authorList>
            <person name="McNulty S.N."/>
            <person name="Strube C."/>
            <person name="Rosa B.A."/>
            <person name="Martin J.C."/>
            <person name="Tyagi R."/>
            <person name="Choi Y.J."/>
            <person name="Wang Q."/>
            <person name="Hallsworth Pepin K."/>
            <person name="Zhang X."/>
            <person name="Ozersky P."/>
            <person name="Wilson R.K."/>
            <person name="Sternberg P.W."/>
            <person name="Gasser R.B."/>
            <person name="Mitreva M."/>
        </authorList>
    </citation>
    <scope>NUCLEOTIDE SEQUENCE [LARGE SCALE GENOMIC DNA]</scope>
    <source>
        <strain evidence="2">HannoverDv2000</strain>
    </source>
</reference>
<name>A0A0D8Y869_DICVI</name>
<reference evidence="1 2" key="1">
    <citation type="submission" date="2013-11" db="EMBL/GenBank/DDBJ databases">
        <title>Draft genome of the bovine lungworm Dictyocaulus viviparus.</title>
        <authorList>
            <person name="Mitreva M."/>
        </authorList>
    </citation>
    <scope>NUCLEOTIDE SEQUENCE [LARGE SCALE GENOMIC DNA]</scope>
    <source>
        <strain evidence="1 2">HannoverDv2000</strain>
    </source>
</reference>
<dbReference type="EMBL" id="KN716198">
    <property type="protein sequence ID" value="KJH50766.1"/>
    <property type="molecule type" value="Genomic_DNA"/>
</dbReference>
<organism evidence="1 2">
    <name type="scientific">Dictyocaulus viviparus</name>
    <name type="common">Bovine lungworm</name>
    <dbReference type="NCBI Taxonomy" id="29172"/>
    <lineage>
        <taxon>Eukaryota</taxon>
        <taxon>Metazoa</taxon>
        <taxon>Ecdysozoa</taxon>
        <taxon>Nematoda</taxon>
        <taxon>Chromadorea</taxon>
        <taxon>Rhabditida</taxon>
        <taxon>Rhabditina</taxon>
        <taxon>Rhabditomorpha</taxon>
        <taxon>Strongyloidea</taxon>
        <taxon>Metastrongylidae</taxon>
        <taxon>Dictyocaulus</taxon>
    </lineage>
</organism>
<proteinExistence type="predicted"/>
<evidence type="ECO:0000313" key="2">
    <source>
        <dbReference type="Proteomes" id="UP000053766"/>
    </source>
</evidence>
<dbReference type="PROSITE" id="PS51257">
    <property type="entry name" value="PROKAR_LIPOPROTEIN"/>
    <property type="match status" value="1"/>
</dbReference>